<reference evidence="5 6" key="1">
    <citation type="submission" date="2018-04" db="EMBL/GenBank/DDBJ databases">
        <title>Novel Campyloabacter and Helicobacter Species and Strains.</title>
        <authorList>
            <person name="Mannion A.J."/>
            <person name="Shen Z."/>
            <person name="Fox J.G."/>
        </authorList>
    </citation>
    <scope>NUCLEOTIDE SEQUENCE [LARGE SCALE GENOMIC DNA]</scope>
    <source>
        <strain evidence="5 6">MIT 04-9362</strain>
    </source>
</reference>
<comment type="similarity">
    <text evidence="1">Belongs to the ATP-dependent AMP-binding enzyme family.</text>
</comment>
<keyword evidence="6" id="KW-1185">Reference proteome</keyword>
<evidence type="ECO:0000313" key="5">
    <source>
        <dbReference type="EMBL" id="RDU74348.1"/>
    </source>
</evidence>
<dbReference type="PANTHER" id="PTHR43201:SF5">
    <property type="entry name" value="MEDIUM-CHAIN ACYL-COA LIGASE ACSF2, MITOCHONDRIAL"/>
    <property type="match status" value="1"/>
</dbReference>
<dbReference type="GO" id="GO:0031956">
    <property type="term" value="F:medium-chain fatty acid-CoA ligase activity"/>
    <property type="evidence" value="ECO:0007669"/>
    <property type="project" value="TreeGrafter"/>
</dbReference>
<evidence type="ECO:0000313" key="6">
    <source>
        <dbReference type="Proteomes" id="UP000256695"/>
    </source>
</evidence>
<accession>A0A3D8JA98</accession>
<organism evidence="5 6">
    <name type="scientific">Helicobacter anseris</name>
    <dbReference type="NCBI Taxonomy" id="375926"/>
    <lineage>
        <taxon>Bacteria</taxon>
        <taxon>Pseudomonadati</taxon>
        <taxon>Campylobacterota</taxon>
        <taxon>Epsilonproteobacteria</taxon>
        <taxon>Campylobacterales</taxon>
        <taxon>Helicobacteraceae</taxon>
        <taxon>Helicobacter</taxon>
    </lineage>
</organism>
<keyword evidence="2 5" id="KW-0436">Ligase</keyword>
<dbReference type="OrthoDB" id="9801302at2"/>
<dbReference type="InterPro" id="IPR000873">
    <property type="entry name" value="AMP-dep_synth/lig_dom"/>
</dbReference>
<dbReference type="InterPro" id="IPR045851">
    <property type="entry name" value="AMP-bd_C_sf"/>
</dbReference>
<feature type="non-terminal residue" evidence="5">
    <location>
        <position position="436"/>
    </location>
</feature>
<evidence type="ECO:0000259" key="3">
    <source>
        <dbReference type="Pfam" id="PF00501"/>
    </source>
</evidence>
<dbReference type="InterPro" id="IPR042099">
    <property type="entry name" value="ANL_N_sf"/>
</dbReference>
<dbReference type="Gene3D" id="3.30.300.30">
    <property type="match status" value="1"/>
</dbReference>
<gene>
    <name evidence="5" type="ORF">CQA57_02390</name>
</gene>
<name>A0A3D8JA98_9HELI</name>
<dbReference type="Pfam" id="PF00501">
    <property type="entry name" value="AMP-binding"/>
    <property type="match status" value="1"/>
</dbReference>
<dbReference type="Gene3D" id="3.40.50.12780">
    <property type="entry name" value="N-terminal domain of ligase-like"/>
    <property type="match status" value="1"/>
</dbReference>
<dbReference type="GO" id="GO:0006631">
    <property type="term" value="P:fatty acid metabolic process"/>
    <property type="evidence" value="ECO:0007669"/>
    <property type="project" value="TreeGrafter"/>
</dbReference>
<proteinExistence type="inferred from homology"/>
<evidence type="ECO:0000256" key="1">
    <source>
        <dbReference type="ARBA" id="ARBA00006432"/>
    </source>
</evidence>
<dbReference type="EMBL" id="NXLX01000003">
    <property type="protein sequence ID" value="RDU74348.1"/>
    <property type="molecule type" value="Genomic_DNA"/>
</dbReference>
<dbReference type="PANTHER" id="PTHR43201">
    <property type="entry name" value="ACYL-COA SYNTHETASE"/>
    <property type="match status" value="1"/>
</dbReference>
<dbReference type="Pfam" id="PF13193">
    <property type="entry name" value="AMP-binding_C"/>
    <property type="match status" value="1"/>
</dbReference>
<comment type="caution">
    <text evidence="5">The sequence shown here is derived from an EMBL/GenBank/DDBJ whole genome shotgun (WGS) entry which is preliminary data.</text>
</comment>
<dbReference type="InterPro" id="IPR025110">
    <property type="entry name" value="AMP-bd_C"/>
</dbReference>
<dbReference type="AlphaFoldDB" id="A0A3D8JA98"/>
<dbReference type="SUPFAM" id="SSF56801">
    <property type="entry name" value="Acetyl-CoA synthetase-like"/>
    <property type="match status" value="1"/>
</dbReference>
<feature type="domain" description="AMP-binding enzyme C-terminal" evidence="4">
    <location>
        <begin position="357"/>
        <end position="433"/>
    </location>
</feature>
<sequence>MQGFLKNLKRFNTNIAIIDKNQSFSYKMLLADIYQKTKELHIPDGSVVSLIGNFDYQTIVTFFALALKHCIIAPLLENSPKNPKKEEIIACDFSIFHSNITKQNHTNKHHLIETLQNIHQSGLIIFSSGSTGEPKAMLHNLDKIAQTHIARHENKINTISIFLFDHIAGIDVLLRQLSIGGTLTLPPERTPDSVCEQIQKHNVQIFPAPPTFLNLIIFDKSYEKYDLKSLKMISYGSETINPILIEHLKRIFPNASLKQTFGTSETNAIKVKTGDDVFMKLSDPNIQYKIVNNELWIKSKTQVLGYLNASMDNFVDGYFKTGDLVETKQINGEEYIRIIGRAKELINVGGEKVLPQEVEGILLQIDGIKDCVVYAEANAITGQSVVCDITIDEEKIQRAEAKKIIRSFCKGKIENYKIPSKVVVVESLEISERFKK</sequence>
<dbReference type="RefSeq" id="WP_147288340.1">
    <property type="nucleotide sequence ID" value="NZ_NXLX01000003.1"/>
</dbReference>
<dbReference type="Proteomes" id="UP000256695">
    <property type="component" value="Unassembled WGS sequence"/>
</dbReference>
<evidence type="ECO:0000259" key="4">
    <source>
        <dbReference type="Pfam" id="PF13193"/>
    </source>
</evidence>
<feature type="domain" description="AMP-dependent synthetase/ligase" evidence="3">
    <location>
        <begin position="118"/>
        <end position="298"/>
    </location>
</feature>
<protein>
    <submittedName>
        <fullName evidence="5">O-succinylbenzoate--CoA ligase</fullName>
    </submittedName>
</protein>
<dbReference type="InterPro" id="IPR020845">
    <property type="entry name" value="AMP-binding_CS"/>
</dbReference>
<evidence type="ECO:0000256" key="2">
    <source>
        <dbReference type="ARBA" id="ARBA00022598"/>
    </source>
</evidence>
<dbReference type="CDD" id="cd04433">
    <property type="entry name" value="AFD_class_I"/>
    <property type="match status" value="1"/>
</dbReference>
<dbReference type="PROSITE" id="PS00455">
    <property type="entry name" value="AMP_BINDING"/>
    <property type="match status" value="1"/>
</dbReference>